<sequence>MILFSFAEKMEAKIFLENNQIKKIKEHKLITKTDFQKISEYQYKDKNFLVAFTGVGKVNTALFLSYIISNFKRRIKMIINCGPAGATFNGEIGEVFLIKKTNYYDVDITALPNYELGQLPNLPVYYKTNYKPYKNLNLKEGSCATADRFAMVGDIDIVENNFKKDYYLVDMECAAYGQTATAFNKKFVAIKVISDVIKKQNPLDYREKQKIWQTSLAETLIKILEMEKSK</sequence>
<keyword evidence="4" id="KW-1185">Reference proteome</keyword>
<dbReference type="KEGG" id="mpho:DA803_00040"/>
<dbReference type="GO" id="GO:0019284">
    <property type="term" value="P:L-methionine salvage from S-adenosylmethionine"/>
    <property type="evidence" value="ECO:0007669"/>
    <property type="project" value="TreeGrafter"/>
</dbReference>
<dbReference type="EC" id="3.2.2.16" evidence="3"/>
<dbReference type="InterPro" id="IPR035994">
    <property type="entry name" value="Nucleoside_phosphorylase_sf"/>
</dbReference>
<proteinExistence type="predicted"/>
<dbReference type="GO" id="GO:0009116">
    <property type="term" value="P:nucleoside metabolic process"/>
    <property type="evidence" value="ECO:0007669"/>
    <property type="project" value="InterPro"/>
</dbReference>
<evidence type="ECO:0000256" key="1">
    <source>
        <dbReference type="SAM" id="Phobius"/>
    </source>
</evidence>
<evidence type="ECO:0000259" key="2">
    <source>
        <dbReference type="Pfam" id="PF01048"/>
    </source>
</evidence>
<dbReference type="InterPro" id="IPR000845">
    <property type="entry name" value="Nucleoside_phosphorylase_d"/>
</dbReference>
<dbReference type="CDD" id="cd09008">
    <property type="entry name" value="MTAN"/>
    <property type="match status" value="1"/>
</dbReference>
<gene>
    <name evidence="3" type="ORF">DA803_00040</name>
</gene>
<organism evidence="3 4">
    <name type="scientific">[Mycoplasma] phocae</name>
    <dbReference type="NCBI Taxonomy" id="142651"/>
    <lineage>
        <taxon>Bacteria</taxon>
        <taxon>Bacillati</taxon>
        <taxon>Mycoplasmatota</taxon>
        <taxon>Mycoplasmoidales</taxon>
        <taxon>Metamycoplasmataceae</taxon>
        <taxon>Metamycoplasma</taxon>
    </lineage>
</organism>
<dbReference type="Gene3D" id="3.40.50.1580">
    <property type="entry name" value="Nucleoside phosphorylase domain"/>
    <property type="match status" value="1"/>
</dbReference>
<keyword evidence="3" id="KW-0326">Glycosidase</keyword>
<protein>
    <submittedName>
        <fullName evidence="3">5'-methylthioadenosine nucleosidase / S-adenosylhomocysteine nucleosidase</fullName>
        <ecNumber evidence="3">3.2.2.16</ecNumber>
        <ecNumber evidence="3">3.2.2.9</ecNumber>
    </submittedName>
</protein>
<evidence type="ECO:0000313" key="4">
    <source>
        <dbReference type="Proteomes" id="UP000252477"/>
    </source>
</evidence>
<accession>A0A2Z5IPB7</accession>
<dbReference type="PANTHER" id="PTHR46832:SF1">
    <property type="entry name" value="5'-METHYLTHIOADENOSINE_S-ADENOSYLHOMOCYSTEINE NUCLEOSIDASE"/>
    <property type="match status" value="1"/>
</dbReference>
<dbReference type="PANTHER" id="PTHR46832">
    <property type="entry name" value="5'-METHYLTHIOADENOSINE/S-ADENOSYLHOMOCYSTEINE NUCLEOSIDASE"/>
    <property type="match status" value="1"/>
</dbReference>
<dbReference type="GO" id="GO:0008930">
    <property type="term" value="F:methylthioadenosine nucleosidase activity"/>
    <property type="evidence" value="ECO:0007669"/>
    <property type="project" value="UniProtKB-EC"/>
</dbReference>
<keyword evidence="1" id="KW-0812">Transmembrane</keyword>
<keyword evidence="3" id="KW-0378">Hydrolase</keyword>
<feature type="domain" description="Nucleoside phosphorylase" evidence="2">
    <location>
        <begin position="18"/>
        <end position="219"/>
    </location>
</feature>
<dbReference type="EC" id="3.2.2.9" evidence="3"/>
<dbReference type="EMBL" id="CP029295">
    <property type="protein sequence ID" value="AXE60493.1"/>
    <property type="molecule type" value="Genomic_DNA"/>
</dbReference>
<dbReference type="GO" id="GO:0008782">
    <property type="term" value="F:adenosylhomocysteine nucleosidase activity"/>
    <property type="evidence" value="ECO:0007669"/>
    <property type="project" value="UniProtKB-EC"/>
</dbReference>
<dbReference type="SUPFAM" id="SSF53167">
    <property type="entry name" value="Purine and uridine phosphorylases"/>
    <property type="match status" value="1"/>
</dbReference>
<dbReference type="RefSeq" id="WP_114190615.1">
    <property type="nucleotide sequence ID" value="NZ_CP029295.1"/>
</dbReference>
<name>A0A2Z5IPB7_9BACT</name>
<keyword evidence="1" id="KW-1133">Transmembrane helix</keyword>
<keyword evidence="1" id="KW-0472">Membrane</keyword>
<dbReference type="OrthoDB" id="398283at2"/>
<dbReference type="Proteomes" id="UP000252477">
    <property type="component" value="Chromosome"/>
</dbReference>
<dbReference type="Pfam" id="PF01048">
    <property type="entry name" value="PNP_UDP_1"/>
    <property type="match status" value="1"/>
</dbReference>
<dbReference type="AlphaFoldDB" id="A0A2Z5IPB7"/>
<reference evidence="3 4" key="1">
    <citation type="submission" date="2018-05" db="EMBL/GenBank/DDBJ databases">
        <title>Annotation of the Mycoplasma phocidae genome.</title>
        <authorList>
            <person name="Brown D.R."/>
            <person name="Kutish G.F."/>
            <person name="Frasca S.Jr."/>
        </authorList>
    </citation>
    <scope>NUCLEOTIDE SEQUENCE [LARGE SCALE GENOMIC DNA]</scope>
    <source>
        <strain evidence="3 4">105</strain>
    </source>
</reference>
<dbReference type="GO" id="GO:0005829">
    <property type="term" value="C:cytosol"/>
    <property type="evidence" value="ECO:0007669"/>
    <property type="project" value="TreeGrafter"/>
</dbReference>
<feature type="transmembrane region" description="Helical" evidence="1">
    <location>
        <begin position="48"/>
        <end position="68"/>
    </location>
</feature>
<evidence type="ECO:0000313" key="3">
    <source>
        <dbReference type="EMBL" id="AXE60493.1"/>
    </source>
</evidence>